<sequence>MITPFRRNWSPKELFDALTPAMFAAEPSTVRARWDKLWPDLYTEYDARYLKQELVARNLIASDEAAAFFNAWAIDEERHTDGFIRIIELVANGSEKDLRARLDARTHDFGPIVEHLKDEFSLMVIIAFDEMCTCRAYAAEKPFYDALGNNTFHHWLREVIADEAVHSMNAVNVIRARYRDRIDQAATILHNLIRASHNLRYSGTFVLDYFGAVYSKELLADSRLATMRNIAKPLIV</sequence>
<evidence type="ECO:0008006" key="3">
    <source>
        <dbReference type="Google" id="ProtNLM"/>
    </source>
</evidence>
<dbReference type="Gene3D" id="1.10.620.20">
    <property type="entry name" value="Ribonucleotide Reductase, subunit A"/>
    <property type="match status" value="1"/>
</dbReference>
<keyword evidence="2" id="KW-1185">Reference proteome</keyword>
<organism evidence="1 2">
    <name type="scientific">Bradyrhizobium shewense</name>
    <dbReference type="NCBI Taxonomy" id="1761772"/>
    <lineage>
        <taxon>Bacteria</taxon>
        <taxon>Pseudomonadati</taxon>
        <taxon>Pseudomonadota</taxon>
        <taxon>Alphaproteobacteria</taxon>
        <taxon>Hyphomicrobiales</taxon>
        <taxon>Nitrobacteraceae</taxon>
        <taxon>Bradyrhizobium</taxon>
    </lineage>
</organism>
<reference evidence="2" key="1">
    <citation type="submission" date="2016-08" db="EMBL/GenBank/DDBJ databases">
        <authorList>
            <person name="Varghese N."/>
            <person name="Submissions Spin"/>
        </authorList>
    </citation>
    <scope>NUCLEOTIDE SEQUENCE [LARGE SCALE GENOMIC DNA]</scope>
    <source>
        <strain evidence="2">ERR11</strain>
    </source>
</reference>
<dbReference type="InterPro" id="IPR012348">
    <property type="entry name" value="RNR-like"/>
</dbReference>
<dbReference type="Proteomes" id="UP000199184">
    <property type="component" value="Unassembled WGS sequence"/>
</dbReference>
<dbReference type="InterPro" id="IPR009078">
    <property type="entry name" value="Ferritin-like_SF"/>
</dbReference>
<name>A0A1C3VUU8_9BRAD</name>
<accession>A0A1C3VUU8</accession>
<proteinExistence type="predicted"/>
<dbReference type="GO" id="GO:0016491">
    <property type="term" value="F:oxidoreductase activity"/>
    <property type="evidence" value="ECO:0007669"/>
    <property type="project" value="InterPro"/>
</dbReference>
<dbReference type="RefSeq" id="WP_245323244.1">
    <property type="nucleotide sequence ID" value="NZ_FMAI01000005.1"/>
</dbReference>
<dbReference type="EMBL" id="FMAI01000005">
    <property type="protein sequence ID" value="SCB31499.1"/>
    <property type="molecule type" value="Genomic_DNA"/>
</dbReference>
<evidence type="ECO:0000313" key="1">
    <source>
        <dbReference type="EMBL" id="SCB31499.1"/>
    </source>
</evidence>
<dbReference type="AlphaFoldDB" id="A0A1C3VUU8"/>
<gene>
    <name evidence="1" type="ORF">GA0061098_1005296</name>
</gene>
<evidence type="ECO:0000313" key="2">
    <source>
        <dbReference type="Proteomes" id="UP000199184"/>
    </source>
</evidence>
<protein>
    <recommendedName>
        <fullName evidence="3">p-aminobenzoate N-oxygenase AurF</fullName>
    </recommendedName>
</protein>
<dbReference type="SUPFAM" id="SSF47240">
    <property type="entry name" value="Ferritin-like"/>
    <property type="match status" value="1"/>
</dbReference>